<feature type="signal peptide" evidence="2">
    <location>
        <begin position="1"/>
        <end position="28"/>
    </location>
</feature>
<feature type="compositionally biased region" description="Low complexity" evidence="1">
    <location>
        <begin position="132"/>
        <end position="142"/>
    </location>
</feature>
<comment type="caution">
    <text evidence="3">The sequence shown here is derived from an EMBL/GenBank/DDBJ whole genome shotgun (WGS) entry which is preliminary data.</text>
</comment>
<dbReference type="EMBL" id="JFDP01000028">
    <property type="protein sequence ID" value="KEZ24013.1"/>
    <property type="molecule type" value="Genomic_DNA"/>
</dbReference>
<accession>A0A084F1C1</accession>
<dbReference type="OrthoDB" id="406022at2"/>
<proteinExistence type="predicted"/>
<gene>
    <name evidence="3" type="ORF">UDIV_1730</name>
</gene>
<evidence type="ECO:0000313" key="4">
    <source>
        <dbReference type="Proteomes" id="UP000028537"/>
    </source>
</evidence>
<feature type="compositionally biased region" description="Low complexity" evidence="1">
    <location>
        <begin position="49"/>
        <end position="63"/>
    </location>
</feature>
<evidence type="ECO:0000313" key="3">
    <source>
        <dbReference type="EMBL" id="KEZ24013.1"/>
    </source>
</evidence>
<feature type="compositionally biased region" description="Basic and acidic residues" evidence="1">
    <location>
        <begin position="205"/>
        <end position="216"/>
    </location>
</feature>
<sequence length="470" mass="51029">MSKFKNKKALALSVGAIMAGGSVIGIVAACAPTKAKPNKPTEKKVEQPQTGGNQSSNPGSGSTIAGSKQGSETGGSTNTNPETGSTTNTTKQGSENSGTTNSSGGSTNTNPNNSGSENGGSTTEASPKNEATPPTDSTTTTKPKNDTKENNPSLGSQDGSSTDNKEKQNTPNQGSGGSSNPTEETRKDNPSENSDPKDGMSSQNKSEKDDKPEVDKGSNMQSDDTNANGKETPMTKPAPTASLAEDAMLVKVEDKYQLVLNVTNADGKFIEVELRKKDASEEEVKKSTKVKVTSDKVTVDFTSLEPSTKYKISSIKFYESDEAQEATNIVLDNDLTTKELVTEAQKEIKQPEFNKDKMVVTAFEYEKGGNDKYYLALTLKANKELFDKIKQKHLRLELKNGNLYQYDETKTSNLLPRWISEKNGEVTFKIFPSYPWGKVNFTINKIWEYDKKEENNLLATPFEIINKEEN</sequence>
<reference evidence="3 4" key="1">
    <citation type="submission" date="2014-02" db="EMBL/GenBank/DDBJ databases">
        <title>Genome sequence of Ureaplasma diversum strain 246.</title>
        <authorList>
            <person name="Sirand-Pugnet P."/>
            <person name="Breton M."/>
            <person name="Dordet-Frisoni E."/>
            <person name="Baranowski E."/>
            <person name="Barre A."/>
            <person name="Couture C."/>
            <person name="Dupuy V."/>
            <person name="Gaurivaud P."/>
            <person name="Jacob D."/>
            <person name="Lemaitre C."/>
            <person name="Manso-Silvan L."/>
            <person name="Nikolski M."/>
            <person name="Nouvel L.-X."/>
            <person name="Poumarat F."/>
            <person name="Tardy F."/>
            <person name="Thebault P."/>
            <person name="Theil S."/>
            <person name="Citti C."/>
            <person name="Thiaucourt F."/>
            <person name="Blanchard A."/>
        </authorList>
    </citation>
    <scope>NUCLEOTIDE SEQUENCE [LARGE SCALE GENOMIC DNA]</scope>
    <source>
        <strain evidence="3 4">NCTC 246</strain>
    </source>
</reference>
<keyword evidence="2" id="KW-0732">Signal</keyword>
<dbReference type="Proteomes" id="UP000028537">
    <property type="component" value="Unassembled WGS sequence"/>
</dbReference>
<protein>
    <submittedName>
        <fullName evidence="3">Uncharacterized protein</fullName>
    </submittedName>
</protein>
<evidence type="ECO:0000256" key="2">
    <source>
        <dbReference type="SAM" id="SignalP"/>
    </source>
</evidence>
<feature type="compositionally biased region" description="Low complexity" evidence="1">
    <location>
        <begin position="74"/>
        <end position="124"/>
    </location>
</feature>
<feature type="region of interest" description="Disordered" evidence="1">
    <location>
        <begin position="33"/>
        <end position="241"/>
    </location>
</feature>
<evidence type="ECO:0000256" key="1">
    <source>
        <dbReference type="SAM" id="MobiDB-lite"/>
    </source>
</evidence>
<feature type="chain" id="PRO_5001774942" evidence="2">
    <location>
        <begin position="29"/>
        <end position="470"/>
    </location>
</feature>
<dbReference type="AlphaFoldDB" id="A0A084F1C1"/>
<feature type="compositionally biased region" description="Polar residues" evidence="1">
    <location>
        <begin position="218"/>
        <end position="229"/>
    </location>
</feature>
<feature type="compositionally biased region" description="Basic and acidic residues" evidence="1">
    <location>
        <begin position="183"/>
        <end position="198"/>
    </location>
</feature>
<dbReference type="PROSITE" id="PS51257">
    <property type="entry name" value="PROKAR_LIPOPROTEIN"/>
    <property type="match status" value="1"/>
</dbReference>
<feature type="compositionally biased region" description="Polar residues" evidence="1">
    <location>
        <begin position="153"/>
        <end position="162"/>
    </location>
</feature>
<keyword evidence="4" id="KW-1185">Reference proteome</keyword>
<feature type="compositionally biased region" description="Polar residues" evidence="1">
    <location>
        <begin position="169"/>
        <end position="182"/>
    </location>
</feature>
<name>A0A084F1C1_9BACT</name>
<dbReference type="RefSeq" id="WP_038102053.1">
    <property type="nucleotide sequence ID" value="NZ_JFDP01000028.1"/>
</dbReference>
<organism evidence="3 4">
    <name type="scientific">Ureaplasma diversum NCTC 246</name>
    <dbReference type="NCBI Taxonomy" id="1188241"/>
    <lineage>
        <taxon>Bacteria</taxon>
        <taxon>Bacillati</taxon>
        <taxon>Mycoplasmatota</taxon>
        <taxon>Mycoplasmoidales</taxon>
        <taxon>Mycoplasmoidaceae</taxon>
        <taxon>Ureaplasma</taxon>
    </lineage>
</organism>